<dbReference type="OrthoDB" id="2123952at2759"/>
<feature type="region of interest" description="Disordered" evidence="1">
    <location>
        <begin position="39"/>
        <end position="75"/>
    </location>
</feature>
<feature type="domain" description="Zn(2)-C6 fungal-type" evidence="2">
    <location>
        <begin position="88"/>
        <end position="120"/>
    </location>
</feature>
<protein>
    <recommendedName>
        <fullName evidence="2">Zn(2)-C6 fungal-type domain-containing protein</fullName>
    </recommendedName>
</protein>
<dbReference type="RefSeq" id="XP_018733417.1">
    <property type="nucleotide sequence ID" value="XM_018880759.1"/>
</dbReference>
<dbReference type="KEGG" id="slb:AWJ20_3734"/>
<evidence type="ECO:0000256" key="1">
    <source>
        <dbReference type="SAM" id="MobiDB-lite"/>
    </source>
</evidence>
<dbReference type="GO" id="GO:0008270">
    <property type="term" value="F:zinc ion binding"/>
    <property type="evidence" value="ECO:0007669"/>
    <property type="project" value="InterPro"/>
</dbReference>
<dbReference type="PROSITE" id="PS00463">
    <property type="entry name" value="ZN2_CY6_FUNGAL_1"/>
    <property type="match status" value="1"/>
</dbReference>
<keyword evidence="4" id="KW-1185">Reference proteome</keyword>
<dbReference type="EMBL" id="CP014500">
    <property type="protein sequence ID" value="ANB10940.1"/>
    <property type="molecule type" value="Genomic_DNA"/>
</dbReference>
<evidence type="ECO:0000313" key="3">
    <source>
        <dbReference type="EMBL" id="ANB10940.1"/>
    </source>
</evidence>
<proteinExistence type="predicted"/>
<gene>
    <name evidence="3" type="ORF">AWJ20_3734</name>
</gene>
<reference evidence="3 4" key="1">
    <citation type="submission" date="2016-02" db="EMBL/GenBank/DDBJ databases">
        <title>Complete genome sequence and transcriptome regulation of the pentose utilising yeast Sugiyamaella lignohabitans.</title>
        <authorList>
            <person name="Bellasio M."/>
            <person name="Peymann A."/>
            <person name="Valli M."/>
            <person name="Sipitzky M."/>
            <person name="Graf A."/>
            <person name="Sauer M."/>
            <person name="Marx H."/>
            <person name="Mattanovich D."/>
        </authorList>
    </citation>
    <scope>NUCLEOTIDE SEQUENCE [LARGE SCALE GENOMIC DNA]</scope>
    <source>
        <strain evidence="3 4">CBS 10342</strain>
    </source>
</reference>
<feature type="region of interest" description="Disordered" evidence="1">
    <location>
        <begin position="1"/>
        <end position="20"/>
    </location>
</feature>
<feature type="compositionally biased region" description="Basic and acidic residues" evidence="1">
    <location>
        <begin position="339"/>
        <end position="354"/>
    </location>
</feature>
<evidence type="ECO:0000259" key="2">
    <source>
        <dbReference type="PROSITE" id="PS50048"/>
    </source>
</evidence>
<dbReference type="PROSITE" id="PS50048">
    <property type="entry name" value="ZN2_CY6_FUNGAL_2"/>
    <property type="match status" value="1"/>
</dbReference>
<dbReference type="InterPro" id="IPR001138">
    <property type="entry name" value="Zn2Cys6_DnaBD"/>
</dbReference>
<dbReference type="Proteomes" id="UP000189580">
    <property type="component" value="Chromosome c"/>
</dbReference>
<feature type="compositionally biased region" description="Low complexity" evidence="1">
    <location>
        <begin position="1"/>
        <end position="12"/>
    </location>
</feature>
<feature type="region of interest" description="Disordered" evidence="1">
    <location>
        <begin position="275"/>
        <end position="310"/>
    </location>
</feature>
<evidence type="ECO:0000313" key="4">
    <source>
        <dbReference type="Proteomes" id="UP000189580"/>
    </source>
</evidence>
<feature type="region of interest" description="Disordered" evidence="1">
    <location>
        <begin position="388"/>
        <end position="412"/>
    </location>
</feature>
<dbReference type="SUPFAM" id="SSF57701">
    <property type="entry name" value="Zn2/Cys6 DNA-binding domain"/>
    <property type="match status" value="1"/>
</dbReference>
<dbReference type="GeneID" id="30035788"/>
<feature type="region of interest" description="Disordered" evidence="1">
    <location>
        <begin position="330"/>
        <end position="372"/>
    </location>
</feature>
<dbReference type="Gene3D" id="4.10.240.10">
    <property type="entry name" value="Zn(2)-C6 fungal-type DNA-binding domain"/>
    <property type="match status" value="1"/>
</dbReference>
<dbReference type="AlphaFoldDB" id="A0A167BXA5"/>
<feature type="compositionally biased region" description="Polar residues" evidence="1">
    <location>
        <begin position="50"/>
        <end position="65"/>
    </location>
</feature>
<sequence length="846" mass="92440">MSSSIAASGGSSRTFSKSELDHSTSSYAVLGTSPISDGGLLNSKGFGPENGQQSRINMEGSNQRGENYDPRKTVNDGGTTVTYKLHKSCDYCRHRKIKCVRRPGSEICDHCRICEVECTFSRKMPSKKRKLRSARIVASLRDRDRLGYEGSGIGSADDTNDSMGMSIRGRGSVSEEAVDNGNFIAKEESTASPKDRNHLTAVKIEPESADSEVGSGEGAIGNATVPGVPSSVKGVSVSTPIMSYTQQGTGMTPLTAGGWYYEPFFDLIYSAKASPMEDPSNGKSGAPSPLPAESVNEESSAFPQASEGLQGNSKTDVFAIHGHEVHSTNHVIPTTNHGVRGDHDDTHANNRKQTENNYPSINGSTDSPHSQYTGSPNIAEMALSGYASRPNTETNSNNNINTNGNANTSSNEPISASVSVTTPGGTAHALPLDNNSNLTSLAIIATEHNASLTVPSNHSRRLPEDPQAVRDAYTLYIEPCTPFFPPEFYDASDMSTLARCCMSLASFSSPNSVAPVGSIAMLYEVVDQLVAQETVWNEFSLSAVFCVLVRYKLPYDRVSRAINQFIKKGPQHYPSPGINYNLLIGALSAYAWNSLVAYDNLRPPNNDEAEIIDIYETVTSNISEDTFAYHFLYVSTLLCRFKVLMILPDEVYSPESLASGSPQHDDAWYSTRKSLIRLEYELLLWPVRLPKHLTVVKDDLIATPGALILHVLHNTVLLAYYIQAIRHKDPYGRMLSILPVPGLLQFLCGMAASSFKCQPDIIEKWPIIRDCLVITARLMLELYNQTEYENCKVALALYQDSQTAPGLYNSIQKVLAAVDWAANDKDGAALYWIFRDVRSMSLQHLL</sequence>
<name>A0A167BXA5_9ASCO</name>
<feature type="compositionally biased region" description="Low complexity" evidence="1">
    <location>
        <begin position="388"/>
        <end position="411"/>
    </location>
</feature>
<dbReference type="InterPro" id="IPR036864">
    <property type="entry name" value="Zn2-C6_fun-type_DNA-bd_sf"/>
</dbReference>
<accession>A0A167BXA5</accession>
<organism evidence="3 4">
    <name type="scientific">Sugiyamaella lignohabitans</name>
    <dbReference type="NCBI Taxonomy" id="796027"/>
    <lineage>
        <taxon>Eukaryota</taxon>
        <taxon>Fungi</taxon>
        <taxon>Dikarya</taxon>
        <taxon>Ascomycota</taxon>
        <taxon>Saccharomycotina</taxon>
        <taxon>Dipodascomycetes</taxon>
        <taxon>Dipodascales</taxon>
        <taxon>Trichomonascaceae</taxon>
        <taxon>Sugiyamaella</taxon>
    </lineage>
</organism>
<dbReference type="CDD" id="cd00067">
    <property type="entry name" value="GAL4"/>
    <property type="match status" value="1"/>
</dbReference>
<dbReference type="GO" id="GO:0000981">
    <property type="term" value="F:DNA-binding transcription factor activity, RNA polymerase II-specific"/>
    <property type="evidence" value="ECO:0007669"/>
    <property type="project" value="InterPro"/>
</dbReference>
<feature type="compositionally biased region" description="Polar residues" evidence="1">
    <location>
        <begin position="355"/>
        <end position="372"/>
    </location>
</feature>
<feature type="compositionally biased region" description="Polar residues" evidence="1">
    <location>
        <begin position="297"/>
        <end position="310"/>
    </location>
</feature>